<reference evidence="1 2" key="1">
    <citation type="submission" date="2020-09" db="EMBL/GenBank/DDBJ databases">
        <title>Draft genome of Gelidibacter salicanalis PAMC21136.</title>
        <authorList>
            <person name="Park H."/>
        </authorList>
    </citation>
    <scope>NUCLEOTIDE SEQUENCE [LARGE SCALE GENOMIC DNA]</scope>
    <source>
        <strain evidence="1 2">PAMC21136</strain>
    </source>
</reference>
<gene>
    <name evidence="1" type="ORF">JEM65_21180</name>
</gene>
<protein>
    <submittedName>
        <fullName evidence="1">Uncharacterized protein</fullName>
    </submittedName>
</protein>
<organism evidence="1 2">
    <name type="scientific">Gelidibacter salicanalis</name>
    <dbReference type="NCBI Taxonomy" id="291193"/>
    <lineage>
        <taxon>Bacteria</taxon>
        <taxon>Pseudomonadati</taxon>
        <taxon>Bacteroidota</taxon>
        <taxon>Flavobacteriia</taxon>
        <taxon>Flavobacteriales</taxon>
        <taxon>Flavobacteriaceae</taxon>
        <taxon>Gelidibacter</taxon>
    </lineage>
</organism>
<dbReference type="AlphaFoldDB" id="A0A934NKB9"/>
<dbReference type="Proteomes" id="UP000662373">
    <property type="component" value="Unassembled WGS sequence"/>
</dbReference>
<sequence length="90" mass="10584">MKKSVNLDFDRISKYYQQVSKSGFFQDVSVKLWNDLGMDEVFFKIDHTLTKYGEQFLYYSLRLVKKGPLVDESLESTIQLLDKNPGFKSF</sequence>
<dbReference type="EMBL" id="JAEHJZ010000138">
    <property type="protein sequence ID" value="MBJ7883139.1"/>
    <property type="molecule type" value="Genomic_DNA"/>
</dbReference>
<evidence type="ECO:0000313" key="2">
    <source>
        <dbReference type="Proteomes" id="UP000662373"/>
    </source>
</evidence>
<evidence type="ECO:0000313" key="1">
    <source>
        <dbReference type="EMBL" id="MBJ7883139.1"/>
    </source>
</evidence>
<accession>A0A934NKB9</accession>
<name>A0A934NKB9_9FLAO</name>
<keyword evidence="2" id="KW-1185">Reference proteome</keyword>
<feature type="non-terminal residue" evidence="1">
    <location>
        <position position="90"/>
    </location>
</feature>
<comment type="caution">
    <text evidence="1">The sequence shown here is derived from an EMBL/GenBank/DDBJ whole genome shotgun (WGS) entry which is preliminary data.</text>
</comment>
<proteinExistence type="predicted"/>